<dbReference type="Proteomes" id="UP001330812">
    <property type="component" value="Chromosome"/>
</dbReference>
<dbReference type="InterPro" id="IPR010753">
    <property type="entry name" value="DUF1330"/>
</dbReference>
<dbReference type="PANTHER" id="PTHR41521:SF4">
    <property type="entry name" value="BLR0684 PROTEIN"/>
    <property type="match status" value="1"/>
</dbReference>
<gene>
    <name evidence="2" type="ORF">VSH64_45340</name>
</gene>
<sequence length="116" mass="12876">MTSASSGPEAKPTPKGYVVFDLEIHDPERYEAYRLDGQASIRRFGGRVLSGEPAPRGVVEALEGDWPTLRLVIVEFPTIDIARAWFNSDTYQAAARKRQASSTGRVLLVGGWEKPW</sequence>
<dbReference type="Gene3D" id="3.30.70.100">
    <property type="match status" value="1"/>
</dbReference>
<evidence type="ECO:0000313" key="3">
    <source>
        <dbReference type="Proteomes" id="UP001330812"/>
    </source>
</evidence>
<evidence type="ECO:0000313" key="2">
    <source>
        <dbReference type="EMBL" id="WSE29942.1"/>
    </source>
</evidence>
<evidence type="ECO:0000259" key="1">
    <source>
        <dbReference type="Pfam" id="PF07045"/>
    </source>
</evidence>
<name>A0ABZ1I7Y1_9PSEU</name>
<proteinExistence type="predicted"/>
<dbReference type="Pfam" id="PF07045">
    <property type="entry name" value="DUF1330"/>
    <property type="match status" value="1"/>
</dbReference>
<dbReference type="RefSeq" id="WP_326568899.1">
    <property type="nucleotide sequence ID" value="NZ_CP142149.1"/>
</dbReference>
<feature type="domain" description="DUF1330" evidence="1">
    <location>
        <begin position="15"/>
        <end position="111"/>
    </location>
</feature>
<dbReference type="InterPro" id="IPR011008">
    <property type="entry name" value="Dimeric_a/b-barrel"/>
</dbReference>
<protein>
    <submittedName>
        <fullName evidence="2">DUF1330 domain-containing protein</fullName>
    </submittedName>
</protein>
<keyword evidence="3" id="KW-1185">Reference proteome</keyword>
<dbReference type="EMBL" id="CP142149">
    <property type="protein sequence ID" value="WSE29942.1"/>
    <property type="molecule type" value="Genomic_DNA"/>
</dbReference>
<dbReference type="PANTHER" id="PTHR41521">
    <property type="match status" value="1"/>
</dbReference>
<organism evidence="2 3">
    <name type="scientific">Amycolatopsis rhabdoformis</name>
    <dbReference type="NCBI Taxonomy" id="1448059"/>
    <lineage>
        <taxon>Bacteria</taxon>
        <taxon>Bacillati</taxon>
        <taxon>Actinomycetota</taxon>
        <taxon>Actinomycetes</taxon>
        <taxon>Pseudonocardiales</taxon>
        <taxon>Pseudonocardiaceae</taxon>
        <taxon>Amycolatopsis</taxon>
    </lineage>
</organism>
<dbReference type="SUPFAM" id="SSF54909">
    <property type="entry name" value="Dimeric alpha+beta barrel"/>
    <property type="match status" value="1"/>
</dbReference>
<reference evidence="2 3" key="1">
    <citation type="journal article" date="2015" name="Int. J. Syst. Evol. Microbiol.">
        <title>Amycolatopsis rhabdoformis sp. nov., an actinomycete isolated from a tropical forest soil.</title>
        <authorList>
            <person name="Souza W.R."/>
            <person name="Silva R.E."/>
            <person name="Goodfellow M."/>
            <person name="Busarakam K."/>
            <person name="Figueiro F.S."/>
            <person name="Ferreira D."/>
            <person name="Rodrigues-Filho E."/>
            <person name="Moraes L.A.B."/>
            <person name="Zucchi T.D."/>
        </authorList>
    </citation>
    <scope>NUCLEOTIDE SEQUENCE [LARGE SCALE GENOMIC DNA]</scope>
    <source>
        <strain evidence="2 3">NCIMB 14900</strain>
    </source>
</reference>
<accession>A0ABZ1I7Y1</accession>